<comment type="similarity">
    <text evidence="2">In the N-terminal section; belongs to the phytochrome family.</text>
</comment>
<evidence type="ECO:0000256" key="7">
    <source>
        <dbReference type="SAM" id="Coils"/>
    </source>
</evidence>
<evidence type="ECO:0000256" key="3">
    <source>
        <dbReference type="ARBA" id="ARBA00012438"/>
    </source>
</evidence>
<evidence type="ECO:0000256" key="5">
    <source>
        <dbReference type="ARBA" id="ARBA00022777"/>
    </source>
</evidence>
<dbReference type="GO" id="GO:0000155">
    <property type="term" value="F:phosphorelay sensor kinase activity"/>
    <property type="evidence" value="ECO:0007669"/>
    <property type="project" value="InterPro"/>
</dbReference>
<dbReference type="InterPro" id="IPR036890">
    <property type="entry name" value="HATPase_C_sf"/>
</dbReference>
<dbReference type="Gene3D" id="3.30.450.40">
    <property type="match status" value="2"/>
</dbReference>
<gene>
    <name evidence="11" type="ORF">HNI00_01095</name>
</gene>
<dbReference type="InterPro" id="IPR036097">
    <property type="entry name" value="HisK_dim/P_sf"/>
</dbReference>
<keyword evidence="6" id="KW-0902">Two-component regulatory system</keyword>
<dbReference type="SMART" id="SM00387">
    <property type="entry name" value="HATPase_c"/>
    <property type="match status" value="1"/>
</dbReference>
<dbReference type="PRINTS" id="PR00344">
    <property type="entry name" value="BCTRLSENSOR"/>
</dbReference>
<organism evidence="11">
    <name type="scientific">Thermoleptolyngbya oregonensis NK1-22</name>
    <dbReference type="NCBI Taxonomy" id="2547457"/>
    <lineage>
        <taxon>Bacteria</taxon>
        <taxon>Bacillati</taxon>
        <taxon>Cyanobacteriota</taxon>
        <taxon>Cyanophyceae</taxon>
        <taxon>Oculatellales</taxon>
        <taxon>Oculatellaceae</taxon>
        <taxon>Thermoleptolyngbya</taxon>
    </lineage>
</organism>
<dbReference type="EMBL" id="CP053540">
    <property type="protein sequence ID" value="WOB41925.1"/>
    <property type="molecule type" value="Genomic_DNA"/>
</dbReference>
<dbReference type="InterPro" id="IPR016132">
    <property type="entry name" value="Phyto_chromo_attachment"/>
</dbReference>
<dbReference type="Pfam" id="PF00512">
    <property type="entry name" value="HisKA"/>
    <property type="match status" value="1"/>
</dbReference>
<dbReference type="KEGG" id="tog:HNI00_01095"/>
<dbReference type="InterPro" id="IPR003018">
    <property type="entry name" value="GAF"/>
</dbReference>
<evidence type="ECO:0000259" key="10">
    <source>
        <dbReference type="PROSITE" id="PS50109"/>
    </source>
</evidence>
<evidence type="ECO:0000256" key="1">
    <source>
        <dbReference type="ARBA" id="ARBA00000085"/>
    </source>
</evidence>
<protein>
    <recommendedName>
        <fullName evidence="3">histidine kinase</fullName>
        <ecNumber evidence="3">2.7.13.3</ecNumber>
    </recommendedName>
</protein>
<keyword evidence="5" id="KW-0808">Transferase</keyword>
<keyword evidence="4" id="KW-0597">Phosphoprotein</keyword>
<dbReference type="RefSeq" id="WP_316789923.1">
    <property type="nucleotide sequence ID" value="NZ_CP053540.1"/>
</dbReference>
<evidence type="ECO:0000256" key="2">
    <source>
        <dbReference type="ARBA" id="ARBA00006402"/>
    </source>
</evidence>
<dbReference type="SUPFAM" id="SSF55874">
    <property type="entry name" value="ATPase domain of HSP90 chaperone/DNA topoisomerase II/histidine kinase"/>
    <property type="match status" value="1"/>
</dbReference>
<evidence type="ECO:0000313" key="11">
    <source>
        <dbReference type="EMBL" id="WOB41925.1"/>
    </source>
</evidence>
<feature type="domain" description="Phytochrome chromophore attachment site" evidence="9">
    <location>
        <begin position="161"/>
        <end position="296"/>
    </location>
</feature>
<keyword evidence="7" id="KW-0175">Coiled coil</keyword>
<dbReference type="SUPFAM" id="SSF47384">
    <property type="entry name" value="Homodimeric domain of signal transducing histidine kinase"/>
    <property type="match status" value="1"/>
</dbReference>
<feature type="compositionally biased region" description="Low complexity" evidence="8">
    <location>
        <begin position="79"/>
        <end position="102"/>
    </location>
</feature>
<dbReference type="PROSITE" id="PS50109">
    <property type="entry name" value="HIS_KIN"/>
    <property type="match status" value="1"/>
</dbReference>
<dbReference type="Pfam" id="PF02518">
    <property type="entry name" value="HATPase_c"/>
    <property type="match status" value="1"/>
</dbReference>
<feature type="region of interest" description="Disordered" evidence="8">
    <location>
        <begin position="47"/>
        <end position="113"/>
    </location>
</feature>
<dbReference type="InterPro" id="IPR003661">
    <property type="entry name" value="HisK_dim/P_dom"/>
</dbReference>
<feature type="domain" description="Histidine kinase" evidence="10">
    <location>
        <begin position="516"/>
        <end position="737"/>
    </location>
</feature>
<dbReference type="EC" id="2.7.13.3" evidence="3"/>
<name>A0AA96Y1R6_9CYAN</name>
<dbReference type="Gene3D" id="3.30.565.10">
    <property type="entry name" value="Histidine kinase-like ATPase, C-terminal domain"/>
    <property type="match status" value="1"/>
</dbReference>
<proteinExistence type="inferred from homology"/>
<accession>A0AA96Y1R6</accession>
<sequence>MSQGNLPQNSQPSVSARPANKHPQGYAELEAALGQVEQLLSRLSLERVIEEEDRQEDRGDRPSHDPSHDSSNAKSSGDPSSNPKSPRTRSSSSDQSARSSARPPAPATSQDAGLTDALLQIRANLSRVLDGYDHQVEQIQQQSAQSHSVASITQRIRQSLDPGEILNSTVIEVRQALQADRVVIHSFEDDAGSVIVAESVAAPWRSLLGERVSQAIAEQRIAYFRQGHYRIVDDIETGDYSPELLELFRQQQTRAVLVAPILRDDQLLGLLSVHQCSGIRHWQPHEVDLLRYLSEQVAIALQQSRLYQQAQQLNADLEQQIVRRAEQMERVLKYESMLKRITDKVRDSLDESQILQAAVQELTLVLGLAGCNSALYDLEEGTSTIRYEYTHSIPTFYGRVAQMDDSPDIYHQLKQGLYFQFCSLYPNPQRGRVAMLACPIFVDANSSEGMEQAVLGDLWLIHRKEYVFNEFEIRMVQQVANQCAIAIRQARLYQAAQAQVTELERLNQLKDQFLSTVSHELRTPIANVKMAIHMLKTAPSEEKQKQYLSILESELAREEELINDLLDLQRLEESVFPITVERIDLPNWLPALVEPFRTRIANSQQTLEVSCAEDLPPLVTDPTILRRILAELLNNACKYTPKGLSISLDVSLQPPAEENGFTAYTIFRLQNQAEIPNADLPHIFEKFYRVLQVDRYKHGGTGLGLALVQKLVEQLSGTISADSADGWTSFTVKIPSR</sequence>
<keyword evidence="5" id="KW-0418">Kinase</keyword>
<dbReference type="AlphaFoldDB" id="A0AA96Y1R6"/>
<dbReference type="Gene3D" id="1.10.287.130">
    <property type="match status" value="1"/>
</dbReference>
<comment type="catalytic activity">
    <reaction evidence="1">
        <text>ATP + protein L-histidine = ADP + protein N-phospho-L-histidine.</text>
        <dbReference type="EC" id="2.7.13.3"/>
    </reaction>
</comment>
<dbReference type="Pfam" id="PF01590">
    <property type="entry name" value="GAF"/>
    <property type="match status" value="2"/>
</dbReference>
<dbReference type="CDD" id="cd00075">
    <property type="entry name" value="HATPase"/>
    <property type="match status" value="1"/>
</dbReference>
<evidence type="ECO:0000256" key="8">
    <source>
        <dbReference type="SAM" id="MobiDB-lite"/>
    </source>
</evidence>
<dbReference type="PANTHER" id="PTHR43547">
    <property type="entry name" value="TWO-COMPONENT HISTIDINE KINASE"/>
    <property type="match status" value="1"/>
</dbReference>
<dbReference type="InterPro" id="IPR003594">
    <property type="entry name" value="HATPase_dom"/>
</dbReference>
<dbReference type="InterPro" id="IPR029016">
    <property type="entry name" value="GAF-like_dom_sf"/>
</dbReference>
<dbReference type="PANTHER" id="PTHR43547:SF2">
    <property type="entry name" value="HYBRID SIGNAL TRANSDUCTION HISTIDINE KINASE C"/>
    <property type="match status" value="1"/>
</dbReference>
<feature type="compositionally biased region" description="Basic and acidic residues" evidence="8">
    <location>
        <begin position="55"/>
        <end position="68"/>
    </location>
</feature>
<feature type="compositionally biased region" description="Polar residues" evidence="8">
    <location>
        <begin position="1"/>
        <end position="14"/>
    </location>
</feature>
<evidence type="ECO:0000256" key="4">
    <source>
        <dbReference type="ARBA" id="ARBA00022553"/>
    </source>
</evidence>
<dbReference type="CDD" id="cd00082">
    <property type="entry name" value="HisKA"/>
    <property type="match status" value="1"/>
</dbReference>
<dbReference type="SMART" id="SM00065">
    <property type="entry name" value="GAF"/>
    <property type="match status" value="2"/>
</dbReference>
<evidence type="ECO:0000256" key="6">
    <source>
        <dbReference type="ARBA" id="ARBA00023012"/>
    </source>
</evidence>
<dbReference type="PROSITE" id="PS50046">
    <property type="entry name" value="PHYTOCHROME_2"/>
    <property type="match status" value="1"/>
</dbReference>
<reference evidence="11" key="1">
    <citation type="submission" date="2020-05" db="EMBL/GenBank/DDBJ databases">
        <authorList>
            <person name="Zhu T."/>
            <person name="Keshari N."/>
            <person name="Lu X."/>
        </authorList>
    </citation>
    <scope>NUCLEOTIDE SEQUENCE</scope>
    <source>
        <strain evidence="11">NK1-22</strain>
    </source>
</reference>
<evidence type="ECO:0000259" key="9">
    <source>
        <dbReference type="PROSITE" id="PS50046"/>
    </source>
</evidence>
<dbReference type="SMART" id="SM00388">
    <property type="entry name" value="HisKA"/>
    <property type="match status" value="1"/>
</dbReference>
<dbReference type="InterPro" id="IPR005467">
    <property type="entry name" value="His_kinase_dom"/>
</dbReference>
<feature type="coiled-coil region" evidence="7">
    <location>
        <begin position="300"/>
        <end position="330"/>
    </location>
</feature>
<dbReference type="InterPro" id="IPR004358">
    <property type="entry name" value="Sig_transdc_His_kin-like_C"/>
</dbReference>
<dbReference type="SUPFAM" id="SSF55781">
    <property type="entry name" value="GAF domain-like"/>
    <property type="match status" value="2"/>
</dbReference>
<feature type="region of interest" description="Disordered" evidence="8">
    <location>
        <begin position="1"/>
        <end position="30"/>
    </location>
</feature>